<organism evidence="2 3">
    <name type="scientific">Pseudarcicella hirudinis</name>
    <dbReference type="NCBI Taxonomy" id="1079859"/>
    <lineage>
        <taxon>Bacteria</taxon>
        <taxon>Pseudomonadati</taxon>
        <taxon>Bacteroidota</taxon>
        <taxon>Cytophagia</taxon>
        <taxon>Cytophagales</taxon>
        <taxon>Flectobacillaceae</taxon>
        <taxon>Pseudarcicella</taxon>
    </lineage>
</organism>
<protein>
    <recommendedName>
        <fullName evidence="4">DUF3127 domain-containing protein</fullName>
    </recommendedName>
</protein>
<dbReference type="Proteomes" id="UP000199306">
    <property type="component" value="Unassembled WGS sequence"/>
</dbReference>
<evidence type="ECO:0000313" key="2">
    <source>
        <dbReference type="EMBL" id="SFP15489.1"/>
    </source>
</evidence>
<dbReference type="Pfam" id="PF11325">
    <property type="entry name" value="DUF3127"/>
    <property type="match status" value="1"/>
</dbReference>
<feature type="region of interest" description="Disordered" evidence="1">
    <location>
        <begin position="95"/>
        <end position="131"/>
    </location>
</feature>
<name>A0A1I5N164_9BACT</name>
<dbReference type="InterPro" id="IPR021474">
    <property type="entry name" value="DUF3127"/>
</dbReference>
<dbReference type="RefSeq" id="WP_092011685.1">
    <property type="nucleotide sequence ID" value="NZ_FOXH01000001.1"/>
</dbReference>
<keyword evidence="3" id="KW-1185">Reference proteome</keyword>
<sequence length="131" mass="14700">MALEVIGKLIKVLPEVTGQGRNGAWVKQEFVLETQEQYPKKVCMAAWGDKTNELRQFALGDTLKASISIESREYNERWYTEVRAFRIDLNNSDAGYSAPQQNQGFAPRAATQSAPVADLPSFSEDDQDLPF</sequence>
<reference evidence="2 3" key="1">
    <citation type="submission" date="2016-10" db="EMBL/GenBank/DDBJ databases">
        <authorList>
            <person name="de Groot N.N."/>
        </authorList>
    </citation>
    <scope>NUCLEOTIDE SEQUENCE [LARGE SCALE GENOMIC DNA]</scope>
    <source>
        <strain evidence="3">E92,LMG 26720,CCM 7988</strain>
    </source>
</reference>
<evidence type="ECO:0000256" key="1">
    <source>
        <dbReference type="SAM" id="MobiDB-lite"/>
    </source>
</evidence>
<evidence type="ECO:0008006" key="4">
    <source>
        <dbReference type="Google" id="ProtNLM"/>
    </source>
</evidence>
<accession>A0A1I5N164</accession>
<dbReference type="EMBL" id="FOXH01000001">
    <property type="protein sequence ID" value="SFP15489.1"/>
    <property type="molecule type" value="Genomic_DNA"/>
</dbReference>
<dbReference type="AlphaFoldDB" id="A0A1I5N164"/>
<dbReference type="STRING" id="1079859.SAMN04515674_101549"/>
<feature type="compositionally biased region" description="Polar residues" evidence="1">
    <location>
        <begin position="95"/>
        <end position="114"/>
    </location>
</feature>
<gene>
    <name evidence="2" type="ORF">SAMN04515674_101549</name>
</gene>
<evidence type="ECO:0000313" key="3">
    <source>
        <dbReference type="Proteomes" id="UP000199306"/>
    </source>
</evidence>
<proteinExistence type="predicted"/>
<dbReference type="OrthoDB" id="598142at2"/>